<feature type="domain" description="AB hydrolase-1" evidence="3">
    <location>
        <begin position="69"/>
        <end position="248"/>
    </location>
</feature>
<accession>A0ABR3XXU6</accession>
<dbReference type="InterPro" id="IPR000073">
    <property type="entry name" value="AB_hydrolase_1"/>
</dbReference>
<feature type="compositionally biased region" description="Low complexity" evidence="2">
    <location>
        <begin position="754"/>
        <end position="767"/>
    </location>
</feature>
<dbReference type="PANTHER" id="PTHR10039:SF16">
    <property type="entry name" value="GPI INOSITOL-DEACYLASE"/>
    <property type="match status" value="1"/>
</dbReference>
<dbReference type="Pfam" id="PF12697">
    <property type="entry name" value="Abhydrolase_6"/>
    <property type="match status" value="1"/>
</dbReference>
<feature type="domain" description="Nephrocystin 3-like N-terminal" evidence="5">
    <location>
        <begin position="365"/>
        <end position="525"/>
    </location>
</feature>
<dbReference type="InterPro" id="IPR001680">
    <property type="entry name" value="WD40_rpt"/>
</dbReference>
<evidence type="ECO:0000259" key="3">
    <source>
        <dbReference type="Pfam" id="PF12697"/>
    </source>
</evidence>
<evidence type="ECO:0000313" key="6">
    <source>
        <dbReference type="EMBL" id="KAL1880559.1"/>
    </source>
</evidence>
<dbReference type="EMBL" id="JAZHXJ010000031">
    <property type="protein sequence ID" value="KAL1880559.1"/>
    <property type="molecule type" value="Genomic_DNA"/>
</dbReference>
<dbReference type="SUPFAM" id="SSF52540">
    <property type="entry name" value="P-loop containing nucleoside triphosphate hydrolases"/>
    <property type="match status" value="1"/>
</dbReference>
<dbReference type="SUPFAM" id="SSF50978">
    <property type="entry name" value="WD40 repeat-like"/>
    <property type="match status" value="1"/>
</dbReference>
<feature type="domain" description="GPI inositol-deacylase winged helix" evidence="4">
    <location>
        <begin position="635"/>
        <end position="711"/>
    </location>
</feature>
<dbReference type="InterPro" id="IPR029058">
    <property type="entry name" value="AB_hydrolase_fold"/>
</dbReference>
<gene>
    <name evidence="6" type="ORF">VTK73DRAFT_5572</name>
</gene>
<dbReference type="Gene3D" id="3.40.50.300">
    <property type="entry name" value="P-loop containing nucleotide triphosphate hydrolases"/>
    <property type="match status" value="1"/>
</dbReference>
<dbReference type="SUPFAM" id="SSF50998">
    <property type="entry name" value="Quinoprotein alcohol dehydrogenase-like"/>
    <property type="match status" value="1"/>
</dbReference>
<dbReference type="InterPro" id="IPR056884">
    <property type="entry name" value="NPHP3-like_N"/>
</dbReference>
<dbReference type="InterPro" id="IPR011047">
    <property type="entry name" value="Quinoprotein_ADH-like_sf"/>
</dbReference>
<dbReference type="Pfam" id="PF24883">
    <property type="entry name" value="NPHP3_N"/>
    <property type="match status" value="1"/>
</dbReference>
<sequence>MDELPRKKLLAGFLPRSGSERSRAPSYLSGTGTALSSLNLDDDDDDLKGPLGLVTLYDPPSPLIATAELVFIHGLGGGSRKSWSYSSDPHHFWPQAWLPVDPAFRDVRVHSFGYAADWGERRQSTLNIHDFGQMLLGSLRNHPTIRREATRIILVGHSMGGCVAKKAYVMAREDPTCKDFAARVRAMFFLATPHRGSDMAATLENILTATWGRKPFVSDLVPNSTTLSMLNDSFRHFAPDLHLWSFYEARPHRSAVAARIVVDRHSATLGYPNEEVTAMNADHRRVCKFESPNDPNYQMLRNALHTALDMIRDTQSDTAPPYESHGSEDLDRAPTDVALRLKSFLDVQSGLESDLAILQGLREPGSCQWLTEKASYSRWQSGKGPGILWLCGRPATGKSVLSSHVIDQLKPARAFCSYFFYKHGVAGKSTWTDCFRCLAFQMAMQDNMVKEKLVQLQADGFSLEGSDDSTVWRKLFVGCIFKLPTICRHFWVIDGVDECTNFNGLFTKRFLAAVPDELRLFVTSRDLDAIERGLSSLGARATMETISDSDTQGDMRLFLRTKLRELSRLGTDEECESMCNKILQKSRGSFLWTRLVLEEFENAWTEEAMEQVLNEVPAGLQDLYSRMVQSIEMDSRKMPLARSILSWVVLASRALSLDELRCAVWLDMHQRLHNLDKAIPALCGQLVFVDQDGLVHMIHETAREFLLGQCQVSGLGISRREGHTRLGRLLLGYLTSDVLTPRPTGQRTAKSRWPAKTGPATGATTQATADPSDAALLGYASRFFSDHVSRGASADDNLMEALCGFLASRNVLFWIEHVAQSKDLDDVTQTAVNLRRYLGKRAKSVLPPDPSMHLVEEWVTDLIRVTVKFQGQLLSCPSSIHTLIPPLCPLESVIHRTFARVDVWTSGLVVKGLGTAYWDDCLTRMDFQNGQVATVAHGERFLAVGLSAGQISLYDAETLQWLRNLHHPGRVRILQFSNDDRHLVSCTAKHIVVWEPKSGTKVHCFDVRSPPLSVAFPELDEMFCVFQSSELSRWDLDTGECDSISWKEAAYVDRAMYLPSAEVVIPDQPPVNAAFHTIADDVLLAVGYRAHLIVVFSVRNLQVLGQCGAEANNGIDAMVFNPNPEIASLVVSYKDGRLCLFDYRTMVETFAVPRIYAQSVACSPDGRSLVAGSSGGAIDVFEFDQDDDGGAVLVPIYRVGAGLGYAVRSVTFSRDGLRFVDVRAKQCRVWEPAALVRKNELESRSDSVGIPLPAADATLPSDAREPEISSSLVASADGRYVIAGRRGGSVSAFSTRTAAEVGVLYRHDNGVNVTAVALAEPSNLVVSADDSGRVLVAKLELSLPSASADPKPAHDNSIAAHVILDRRFGSVVVQVLVNPSGDRLLVSGRHVDELWELPSGKIVAREGSAETSAGTPGHRTSGQPSAAETGDHSQVDVSPDGTIPVRSPFQHPSNPDWLVIVANSTARVYSWVDFAELTNPTGGIKFERPENTDSPRSPSPITTTHVRLHPSVGAEAFLCSQRVAHSHWGPPLHAGDYGSAASRSKK</sequence>
<feature type="region of interest" description="Disordered" evidence="2">
    <location>
        <begin position="741"/>
        <end position="767"/>
    </location>
</feature>
<dbReference type="InterPro" id="IPR027417">
    <property type="entry name" value="P-loop_NTPase"/>
</dbReference>
<proteinExistence type="predicted"/>
<keyword evidence="7" id="KW-1185">Reference proteome</keyword>
<evidence type="ECO:0000256" key="1">
    <source>
        <dbReference type="ARBA" id="ARBA00022737"/>
    </source>
</evidence>
<dbReference type="Pfam" id="PF22939">
    <property type="entry name" value="WHD_GPIID"/>
    <property type="match status" value="1"/>
</dbReference>
<keyword evidence="1" id="KW-0677">Repeat</keyword>
<evidence type="ECO:0008006" key="8">
    <source>
        <dbReference type="Google" id="ProtNLM"/>
    </source>
</evidence>
<organism evidence="6 7">
    <name type="scientific">Phialemonium thermophilum</name>
    <dbReference type="NCBI Taxonomy" id="223376"/>
    <lineage>
        <taxon>Eukaryota</taxon>
        <taxon>Fungi</taxon>
        <taxon>Dikarya</taxon>
        <taxon>Ascomycota</taxon>
        <taxon>Pezizomycotina</taxon>
        <taxon>Sordariomycetes</taxon>
        <taxon>Sordariomycetidae</taxon>
        <taxon>Cephalothecales</taxon>
        <taxon>Cephalothecaceae</taxon>
        <taxon>Phialemonium</taxon>
    </lineage>
</organism>
<evidence type="ECO:0000259" key="4">
    <source>
        <dbReference type="Pfam" id="PF22939"/>
    </source>
</evidence>
<evidence type="ECO:0000313" key="7">
    <source>
        <dbReference type="Proteomes" id="UP001586593"/>
    </source>
</evidence>
<dbReference type="Gene3D" id="2.130.10.10">
    <property type="entry name" value="YVTN repeat-like/Quinoprotein amine dehydrogenase"/>
    <property type="match status" value="3"/>
</dbReference>
<dbReference type="SMART" id="SM00320">
    <property type="entry name" value="WD40"/>
    <property type="match status" value="3"/>
</dbReference>
<protein>
    <recommendedName>
        <fullName evidence="8">GPI inositol-deacylase</fullName>
    </recommendedName>
</protein>
<dbReference type="InterPro" id="IPR015943">
    <property type="entry name" value="WD40/YVTN_repeat-like_dom_sf"/>
</dbReference>
<dbReference type="Gene3D" id="3.40.50.1820">
    <property type="entry name" value="alpha/beta hydrolase"/>
    <property type="match status" value="1"/>
</dbReference>
<dbReference type="SUPFAM" id="SSF53474">
    <property type="entry name" value="alpha/beta-Hydrolases"/>
    <property type="match status" value="1"/>
</dbReference>
<name>A0ABR3XXU6_9PEZI</name>
<comment type="caution">
    <text evidence="6">The sequence shown here is derived from an EMBL/GenBank/DDBJ whole genome shotgun (WGS) entry which is preliminary data.</text>
</comment>
<dbReference type="PANTHER" id="PTHR10039">
    <property type="entry name" value="AMELOGENIN"/>
    <property type="match status" value="1"/>
</dbReference>
<feature type="compositionally biased region" description="Polar residues" evidence="2">
    <location>
        <begin position="1409"/>
        <end position="1426"/>
    </location>
</feature>
<evidence type="ECO:0000259" key="5">
    <source>
        <dbReference type="Pfam" id="PF24883"/>
    </source>
</evidence>
<feature type="region of interest" description="Disordered" evidence="2">
    <location>
        <begin position="1405"/>
        <end position="1449"/>
    </location>
</feature>
<dbReference type="InterPro" id="IPR036322">
    <property type="entry name" value="WD40_repeat_dom_sf"/>
</dbReference>
<reference evidence="6 7" key="1">
    <citation type="journal article" date="2024" name="Commun. Biol.">
        <title>Comparative genomic analysis of thermophilic fungi reveals convergent evolutionary adaptations and gene losses.</title>
        <authorList>
            <person name="Steindorff A.S."/>
            <person name="Aguilar-Pontes M.V."/>
            <person name="Robinson A.J."/>
            <person name="Andreopoulos B."/>
            <person name="LaButti K."/>
            <person name="Kuo A."/>
            <person name="Mondo S."/>
            <person name="Riley R."/>
            <person name="Otillar R."/>
            <person name="Haridas S."/>
            <person name="Lipzen A."/>
            <person name="Grimwood J."/>
            <person name="Schmutz J."/>
            <person name="Clum A."/>
            <person name="Reid I.D."/>
            <person name="Moisan M.C."/>
            <person name="Butler G."/>
            <person name="Nguyen T.T.M."/>
            <person name="Dewar K."/>
            <person name="Conant G."/>
            <person name="Drula E."/>
            <person name="Henrissat B."/>
            <person name="Hansel C."/>
            <person name="Singer S."/>
            <person name="Hutchinson M.I."/>
            <person name="de Vries R.P."/>
            <person name="Natvig D.O."/>
            <person name="Powell A.J."/>
            <person name="Tsang A."/>
            <person name="Grigoriev I.V."/>
        </authorList>
    </citation>
    <scope>NUCLEOTIDE SEQUENCE [LARGE SCALE GENOMIC DNA]</scope>
    <source>
        <strain evidence="6 7">ATCC 24622</strain>
    </source>
</reference>
<evidence type="ECO:0000256" key="2">
    <source>
        <dbReference type="SAM" id="MobiDB-lite"/>
    </source>
</evidence>
<dbReference type="InterPro" id="IPR054471">
    <property type="entry name" value="GPIID_WHD"/>
</dbReference>
<dbReference type="Proteomes" id="UP001586593">
    <property type="component" value="Unassembled WGS sequence"/>
</dbReference>